<dbReference type="AlphaFoldDB" id="A0A915I5E5"/>
<evidence type="ECO:0000313" key="1">
    <source>
        <dbReference type="Proteomes" id="UP000887565"/>
    </source>
</evidence>
<name>A0A915I5E5_ROMCU</name>
<sequence length="30" mass="3445">MTAVCPVTKKLNDWHPLKIIKLFSACQFVL</sequence>
<evidence type="ECO:0000313" key="2">
    <source>
        <dbReference type="WBParaSite" id="nRc.2.0.1.t09358-RA"/>
    </source>
</evidence>
<dbReference type="WBParaSite" id="nRc.2.0.1.t09358-RA">
    <property type="protein sequence ID" value="nRc.2.0.1.t09358-RA"/>
    <property type="gene ID" value="nRc.2.0.1.g09358"/>
</dbReference>
<keyword evidence="1" id="KW-1185">Reference proteome</keyword>
<protein>
    <submittedName>
        <fullName evidence="2">Uncharacterized protein</fullName>
    </submittedName>
</protein>
<reference evidence="2" key="1">
    <citation type="submission" date="2022-11" db="UniProtKB">
        <authorList>
            <consortium name="WormBaseParasite"/>
        </authorList>
    </citation>
    <scope>IDENTIFICATION</scope>
</reference>
<proteinExistence type="predicted"/>
<accession>A0A915I5E5</accession>
<dbReference type="Proteomes" id="UP000887565">
    <property type="component" value="Unplaced"/>
</dbReference>
<organism evidence="1 2">
    <name type="scientific">Romanomermis culicivorax</name>
    <name type="common">Nematode worm</name>
    <dbReference type="NCBI Taxonomy" id="13658"/>
    <lineage>
        <taxon>Eukaryota</taxon>
        <taxon>Metazoa</taxon>
        <taxon>Ecdysozoa</taxon>
        <taxon>Nematoda</taxon>
        <taxon>Enoplea</taxon>
        <taxon>Dorylaimia</taxon>
        <taxon>Mermithida</taxon>
        <taxon>Mermithoidea</taxon>
        <taxon>Mermithidae</taxon>
        <taxon>Romanomermis</taxon>
    </lineage>
</organism>